<accession>A0AAV4WDN2</accession>
<proteinExistence type="predicted"/>
<dbReference type="Proteomes" id="UP001054837">
    <property type="component" value="Unassembled WGS sequence"/>
</dbReference>
<reference evidence="1 2" key="1">
    <citation type="submission" date="2021-06" db="EMBL/GenBank/DDBJ databases">
        <title>Caerostris darwini draft genome.</title>
        <authorList>
            <person name="Kono N."/>
            <person name="Arakawa K."/>
        </authorList>
    </citation>
    <scope>NUCLEOTIDE SEQUENCE [LARGE SCALE GENOMIC DNA]</scope>
</reference>
<evidence type="ECO:0000313" key="1">
    <source>
        <dbReference type="EMBL" id="GIY80636.1"/>
    </source>
</evidence>
<evidence type="ECO:0000313" key="2">
    <source>
        <dbReference type="Proteomes" id="UP001054837"/>
    </source>
</evidence>
<comment type="caution">
    <text evidence="1">The sequence shown here is derived from an EMBL/GenBank/DDBJ whole genome shotgun (WGS) entry which is preliminary data.</text>
</comment>
<dbReference type="EMBL" id="BPLQ01014531">
    <property type="protein sequence ID" value="GIY80636.1"/>
    <property type="molecule type" value="Genomic_DNA"/>
</dbReference>
<gene>
    <name evidence="1" type="ORF">CDAR_54041</name>
</gene>
<organism evidence="1 2">
    <name type="scientific">Caerostris darwini</name>
    <dbReference type="NCBI Taxonomy" id="1538125"/>
    <lineage>
        <taxon>Eukaryota</taxon>
        <taxon>Metazoa</taxon>
        <taxon>Ecdysozoa</taxon>
        <taxon>Arthropoda</taxon>
        <taxon>Chelicerata</taxon>
        <taxon>Arachnida</taxon>
        <taxon>Araneae</taxon>
        <taxon>Araneomorphae</taxon>
        <taxon>Entelegynae</taxon>
        <taxon>Araneoidea</taxon>
        <taxon>Araneidae</taxon>
        <taxon>Caerostris</taxon>
    </lineage>
</organism>
<keyword evidence="2" id="KW-1185">Reference proteome</keyword>
<sequence>MSSPGTPGVRKRVPYKIKRPDPSGCLGGTIQWYSAAAVSFNLSGWSFVSNFVFPLWTPGWSSNNGKMYVVSEEDWVVIRINEYVQLFEEEWVSRLNLFMLTCFGIMRETDNTYNG</sequence>
<protein>
    <submittedName>
        <fullName evidence="1">Uncharacterized protein</fullName>
    </submittedName>
</protein>
<name>A0AAV4WDN2_9ARAC</name>
<dbReference type="AlphaFoldDB" id="A0AAV4WDN2"/>